<dbReference type="Proteomes" id="UP000092460">
    <property type="component" value="Unassembled WGS sequence"/>
</dbReference>
<evidence type="ECO:0000313" key="3">
    <source>
        <dbReference type="Proteomes" id="UP000092460"/>
    </source>
</evidence>
<evidence type="ECO:0000313" key="2">
    <source>
        <dbReference type="EnsemblMetazoa" id="GPPI040271-PA"/>
    </source>
</evidence>
<reference evidence="2" key="2">
    <citation type="submission" date="2020-05" db="UniProtKB">
        <authorList>
            <consortium name="EnsemblMetazoa"/>
        </authorList>
    </citation>
    <scope>IDENTIFICATION</scope>
    <source>
        <strain evidence="2">IAEA</strain>
    </source>
</reference>
<feature type="compositionally biased region" description="Polar residues" evidence="1">
    <location>
        <begin position="108"/>
        <end position="117"/>
    </location>
</feature>
<feature type="region of interest" description="Disordered" evidence="1">
    <location>
        <begin position="68"/>
        <end position="117"/>
    </location>
</feature>
<protein>
    <submittedName>
        <fullName evidence="2">Uncharacterized protein</fullName>
    </submittedName>
</protein>
<reference evidence="3" key="1">
    <citation type="submission" date="2015-01" db="EMBL/GenBank/DDBJ databases">
        <authorList>
            <person name="Aksoy S."/>
            <person name="Warren W."/>
            <person name="Wilson R.K."/>
        </authorList>
    </citation>
    <scope>NUCLEOTIDE SEQUENCE [LARGE SCALE GENOMIC DNA]</scope>
    <source>
        <strain evidence="3">IAEA</strain>
    </source>
</reference>
<dbReference type="EMBL" id="JXJN01020326">
    <property type="status" value="NOT_ANNOTATED_CDS"/>
    <property type="molecule type" value="Genomic_DNA"/>
</dbReference>
<proteinExistence type="predicted"/>
<accession>A0A1B0BTR5</accession>
<dbReference type="AlphaFoldDB" id="A0A1B0BTR5"/>
<evidence type="ECO:0000256" key="1">
    <source>
        <dbReference type="SAM" id="MobiDB-lite"/>
    </source>
</evidence>
<dbReference type="VEuPathDB" id="VectorBase:GPPI040271"/>
<name>A0A1B0BTR5_9MUSC</name>
<keyword evidence="3" id="KW-1185">Reference proteome</keyword>
<sequence>MDTVDHMADTWMKLCLRIQMGLIASKPEHYGFKGIISFSPASVAGVAVLRPFLNSGVVFSGDPSIKMRLHNQGPPFPNRDQSLECPPDNTDTMSPRSWGRHGKVIRETNYTSQNEHH</sequence>
<dbReference type="EnsemblMetazoa" id="GPPI040271-RA">
    <property type="protein sequence ID" value="GPPI040271-PA"/>
    <property type="gene ID" value="GPPI040271"/>
</dbReference>
<organism evidence="2 3">
    <name type="scientific">Glossina palpalis gambiensis</name>
    <dbReference type="NCBI Taxonomy" id="67801"/>
    <lineage>
        <taxon>Eukaryota</taxon>
        <taxon>Metazoa</taxon>
        <taxon>Ecdysozoa</taxon>
        <taxon>Arthropoda</taxon>
        <taxon>Hexapoda</taxon>
        <taxon>Insecta</taxon>
        <taxon>Pterygota</taxon>
        <taxon>Neoptera</taxon>
        <taxon>Endopterygota</taxon>
        <taxon>Diptera</taxon>
        <taxon>Brachycera</taxon>
        <taxon>Muscomorpha</taxon>
        <taxon>Hippoboscoidea</taxon>
        <taxon>Glossinidae</taxon>
        <taxon>Glossina</taxon>
    </lineage>
</organism>